<accession>A0A9D2L7L8</accession>
<feature type="transmembrane region" description="Helical" evidence="1">
    <location>
        <begin position="6"/>
        <end position="28"/>
    </location>
</feature>
<gene>
    <name evidence="2" type="ORF">H9716_05780</name>
</gene>
<dbReference type="AlphaFoldDB" id="A0A9D2L7L8"/>
<dbReference type="Pfam" id="PF19483">
    <property type="entry name" value="DUF6019"/>
    <property type="match status" value="1"/>
</dbReference>
<dbReference type="Proteomes" id="UP000886804">
    <property type="component" value="Unassembled WGS sequence"/>
</dbReference>
<proteinExistence type="predicted"/>
<dbReference type="EMBL" id="DWYS01000067">
    <property type="protein sequence ID" value="HJB07361.1"/>
    <property type="molecule type" value="Genomic_DNA"/>
</dbReference>
<reference evidence="2" key="1">
    <citation type="journal article" date="2021" name="PeerJ">
        <title>Extensive microbial diversity within the chicken gut microbiome revealed by metagenomics and culture.</title>
        <authorList>
            <person name="Gilroy R."/>
            <person name="Ravi A."/>
            <person name="Getino M."/>
            <person name="Pursley I."/>
            <person name="Horton D.L."/>
            <person name="Alikhan N.F."/>
            <person name="Baker D."/>
            <person name="Gharbi K."/>
            <person name="Hall N."/>
            <person name="Watson M."/>
            <person name="Adriaenssens E.M."/>
            <person name="Foster-Nyarko E."/>
            <person name="Jarju S."/>
            <person name="Secka A."/>
            <person name="Antonio M."/>
            <person name="Oren A."/>
            <person name="Chaudhuri R.R."/>
            <person name="La Ragione R."/>
            <person name="Hildebrand F."/>
            <person name="Pallen M.J."/>
        </authorList>
    </citation>
    <scope>NUCLEOTIDE SEQUENCE</scope>
    <source>
        <strain evidence="2">CHK188-4685</strain>
    </source>
</reference>
<keyword evidence="1" id="KW-0472">Membrane</keyword>
<evidence type="ECO:0000313" key="3">
    <source>
        <dbReference type="Proteomes" id="UP000886804"/>
    </source>
</evidence>
<name>A0A9D2L7L8_9FIRM</name>
<keyword evidence="1" id="KW-1133">Transmembrane helix</keyword>
<comment type="caution">
    <text evidence="2">The sequence shown here is derived from an EMBL/GenBank/DDBJ whole genome shotgun (WGS) entry which is preliminary data.</text>
</comment>
<keyword evidence="1" id="KW-0812">Transmembrane</keyword>
<evidence type="ECO:0000313" key="2">
    <source>
        <dbReference type="EMBL" id="HJB07361.1"/>
    </source>
</evidence>
<reference evidence="2" key="2">
    <citation type="submission" date="2021-04" db="EMBL/GenBank/DDBJ databases">
        <authorList>
            <person name="Gilroy R."/>
        </authorList>
    </citation>
    <scope>NUCLEOTIDE SEQUENCE</scope>
    <source>
        <strain evidence="2">CHK188-4685</strain>
    </source>
</reference>
<evidence type="ECO:0000256" key="1">
    <source>
        <dbReference type="SAM" id="Phobius"/>
    </source>
</evidence>
<sequence>MSGIIWIIGPFLYMIFVAIIFALLYLCIKLGVKHGMLAAYEEIEKRKKN</sequence>
<protein>
    <submittedName>
        <fullName evidence="2">Uncharacterized protein</fullName>
    </submittedName>
</protein>
<dbReference type="InterPro" id="IPR046061">
    <property type="entry name" value="DUF6019"/>
</dbReference>
<organism evidence="2 3">
    <name type="scientific">Candidatus Enterocloster faecavium</name>
    <dbReference type="NCBI Taxonomy" id="2838560"/>
    <lineage>
        <taxon>Bacteria</taxon>
        <taxon>Bacillati</taxon>
        <taxon>Bacillota</taxon>
        <taxon>Clostridia</taxon>
        <taxon>Lachnospirales</taxon>
        <taxon>Lachnospiraceae</taxon>
        <taxon>Enterocloster</taxon>
    </lineage>
</organism>